<keyword evidence="4" id="KW-0969">Cilium</keyword>
<dbReference type="PANTHER" id="PTHR45912">
    <property type="entry name" value="CILIA- AND FLAGELLA-ASSOCIATED PROTEIN 47"/>
    <property type="match status" value="1"/>
</dbReference>
<dbReference type="Pfam" id="PF24529">
    <property type="entry name" value="CFAP47"/>
    <property type="match status" value="1"/>
</dbReference>
<feature type="domain" description="Cilia- and flagella-associated protein 47" evidence="7">
    <location>
        <begin position="1332"/>
        <end position="1466"/>
    </location>
</feature>
<dbReference type="InterPro" id="IPR036872">
    <property type="entry name" value="CH_dom_sf"/>
</dbReference>
<dbReference type="VEuPathDB" id="TriTrypDB:TM35_000192770"/>
<evidence type="ECO:0000259" key="7">
    <source>
        <dbReference type="Pfam" id="PF24529"/>
    </source>
</evidence>
<evidence type="ECO:0008006" key="11">
    <source>
        <dbReference type="Google" id="ProtNLM"/>
    </source>
</evidence>
<evidence type="ECO:0000313" key="10">
    <source>
        <dbReference type="Proteomes" id="UP000192257"/>
    </source>
</evidence>
<dbReference type="InterPro" id="IPR058952">
    <property type="entry name" value="Ig_CFAP47"/>
</dbReference>
<dbReference type="OrthoDB" id="10060824at2759"/>
<feature type="domain" description="HYDIN/VesB/CFA65-like Ig-like" evidence="6">
    <location>
        <begin position="584"/>
        <end position="670"/>
    </location>
</feature>
<keyword evidence="5" id="KW-0966">Cell projection</keyword>
<evidence type="ECO:0000256" key="3">
    <source>
        <dbReference type="ARBA" id="ARBA00022490"/>
    </source>
</evidence>
<feature type="domain" description="CFAP47-like immunoglobulin-like" evidence="8">
    <location>
        <begin position="2448"/>
        <end position="2556"/>
    </location>
</feature>
<evidence type="ECO:0000256" key="4">
    <source>
        <dbReference type="ARBA" id="ARBA00023069"/>
    </source>
</evidence>
<evidence type="ECO:0000256" key="5">
    <source>
        <dbReference type="ARBA" id="ARBA00023273"/>
    </source>
</evidence>
<dbReference type="GeneID" id="39986555"/>
<dbReference type="SUPFAM" id="SSF47576">
    <property type="entry name" value="Calponin-homology domain, CH-domain"/>
    <property type="match status" value="1"/>
</dbReference>
<evidence type="ECO:0000313" key="9">
    <source>
        <dbReference type="EMBL" id="ORC88033.1"/>
    </source>
</evidence>
<dbReference type="Pfam" id="PF22544">
    <property type="entry name" value="HYDIN_VesB_CFA65-like_Ig"/>
    <property type="match status" value="2"/>
</dbReference>
<evidence type="ECO:0000259" key="6">
    <source>
        <dbReference type="Pfam" id="PF22544"/>
    </source>
</evidence>
<evidence type="ECO:0000256" key="2">
    <source>
        <dbReference type="ARBA" id="ARBA00004496"/>
    </source>
</evidence>
<dbReference type="InterPro" id="IPR053879">
    <property type="entry name" value="HYDIN_VesB_CFA65-like_Ig"/>
</dbReference>
<sequence length="2675" mass="295201">MASVGKGAIQVEPRQGYYVNFDVHTTYSIPFTVRNVAREMCTVRFTPPSNQRVFRINTTSVRLAPGLTHVIEAEFTTHEPRDYQDSFVVFTAGESITVPLVAKCCPDLEFPTTVNFGRVERNRRGLSKLLPLTNRGRREMRVSVKPLADERAVVQVSPAVCVVPPLSTANVYVELLRLDVGKHQQRLQISVASEEEEQQQQQQLPEVMVEVDVVDCRGALIDPHTGDELHALNFAKTYAGTKRVMGLEVRNESEQQVSFAFRASGEAGSGPFGFKPQHGRLGPHETRHITAVFAPPVTHAAKGWSSNREKEHASQQKYEALFSLLFVETENTHTVRVTGTSTTTVAWISQPVIDFGECPMNDHRDVVVQVHNGHEDMPLHFLFPRVAHYTITPMEGKVPPSGSCDVRLTFRPRRLGTFKDQIAVVFNETERQTLEFSGIATTLAPQPKTVGGIDKLPEDFESSLKMAKPLRDEPRRTLTNRSITAMAATATTNTVLSAVDIGMVPAEGLEPPEPELPAVTFKTKSVNGFALGRGGDHFSPVTLDAKTLIRRVFKEAPTNAAERRDCRRELQPMDLLRIAAPIKVLDYHRVTVGSTSTKTFFLYNGTSASVLAVMPMEETHLSFSPQSQVIPAGRAAAFDVNFYSSAVQTYQQIVQITINGHHTLRFTLQADVVPVEVSLSRDEVTLHFVDFSEDPVAHASVTLSNLGNSDAVYKWVLPDGPFTISPMSGSISPMNKVTAQLMFSPPQGVLNAEAKAELHVKGGTAVKVLNLKGVIAPTLCVWGGSATGNEYTVELSGVPAGVSTTATVILQNRGRNSAFFSLDSLPDWVTITPVSGRIGAGESEEITVAVQHDSPGLLQCVVPCCVRGMKRPLKLHLCAMVSVAPLSILSPERQNGEILLVFDTIYVGTEKALPVRFSNTGDVAAVIYVDLQQHAEYTLQCPENSAASLEWRGRGDIVPGVMYITIPSHCEATVLFVFKPKIAGTDERFFVTWRHVGAGEANPLPPLAIAGCAVLSRVRLQREVLDFPLTVVGAPAVPMMLTIENTSSEVVHWELFLDRGLEDESYGNRPNSNTNNKNKINNINNNAKNIDGNDVPFHISPDSGTLGPHASQLLHATFMPTLMGERKARYSVFLDGDLKHPCAQVQVTGFATLPRITCDRSELIFPAVPLNVNVVETMYIVNDGFDSIEVYYKSVEPGPLTVTFPRGSVAKSSGCIPVRVEFCCPKPVTFSSSITFTSDKGESLIIPITGTAVNSYITTAPYVVYQRGRSHIDTGTTIKSIEDEWVHPLLYREDAPVTNTNAVNNTEGVRKQTESLQSEQNPFSFVDTIGLEMYSHYTIENLRLWLNYNVLKESVDDLIGALQSTDGRILLEAVYRISGKRPKKIHALTSKEKSFTLLETLTSYIKSRGGCLSDIRLPYLLTYEAYCRYQESYGMEAISSTAFSVRANHAWITVVLQFIRVLYLPKLDLTSTLKMYPGMKTYIPQPAWSSAPFQTALLGSNVFSPEESLLLRWVAHNLQQCVEEKLIKGSNKIIRRFEDFRDCLGLIASILLYVPSVSTRLSLDRLVKDPTTSVDMENNATVLLSALSYLGVPLRATARDILDYSGIDWLLLAATLFMYLPRFIPTTVISLEGKLLAPMTRTVDVTNTSSAARNYTVDMSNSVFRAVPQELSVDSGSTAKLLIEVTLRFNRRAEGLCVLIDTSTTLMTERAPIVLRLAAVPNNEPLRVIHIQTPLYTILNHDIQVESPFPQNCVATLRMAQEYKNDGPYPEGEFGKTLQGAFSTSAGVLPFRSGESTRLGFQFAPCARGKYEARITFHDEHQGEFSYIVIGTCTLPKPVDKSSVRGEAGEECSHTLLLKLQNTPFERMLRTFEDQRRAPATRGTKASIVPDLAGIPYSVSFVNETGVGPNPFFRGPETVMFTGGESLTTLTYFFVPKYLGEYNGFILLSSKYDVRSIQITGKCVPTGEKGILRFACPARQCITQGVPVVNNSNENWLISATLEGTSFSGPKELRVPRGKQRDYPLRYNPAWITSDKGGLTLYNNETGERRVYTLVGEAEEPLSEDTITVECRARERRTEVLTVPDINGADAMYNVETDLPFAHGEASVLVRRGTTAKYALVLHPMMGGTYVGTVVCRAPNGRYAWYAVTVIVSSPEKEGTVDIKTDARTPVTADVSINNPIDKPLQFTVRRYGSGLFGENSVMVEASAAAVYSFMFVPSQTGSFNGRLVFCNDVIGEFWYDLNIIVEEAAPEEIKFESEIGVPDVMQVRIPNNTSVERSLYVSNTNPRNFSTAPMLLTIPAYSELTVDVIYTPTIVGQKQEAMLKLSNQDLGEWRYACTGVGLPPAESEPVECVCEVSGRLAVMLKFKNPFEAPMIPEATLVSNCEEGYYTLAAAQKQSVAPGAEASIALTYAPKTVGHHEATVLVRPVTITEKVQDITWRFPLKGLAEWRCPNVFLNYHCVARRQLEETVTLPAPGVSEEDKDRITVELELERKQEYSKTIQSSFQAKVLTFDANKGVISLNLRFAPLRPFVATADLVLRCERGATWRYPINLDAVRAEYDDILTITAALHTASAVTFDMYNAFPHSSPFSAYFTPESSRDLSVTVTHGVLRPFIVGQKNPGAATPLQVQFAPSARVPQVEGTLIVDTEEMQWSFKVVGKLESRSVDGKKVQRM</sequence>
<accession>A0A1X0NU70</accession>
<dbReference type="RefSeq" id="XP_028882099.1">
    <property type="nucleotide sequence ID" value="XM_029026775.1"/>
</dbReference>
<name>A0A1X0NU70_9TRYP</name>
<dbReference type="Gene3D" id="2.60.40.10">
    <property type="entry name" value="Immunoglobulins"/>
    <property type="match status" value="9"/>
</dbReference>
<dbReference type="PANTHER" id="PTHR45912:SF3">
    <property type="entry name" value="CILIA- AND FLAGELLA-ASSOCIATED PROTEIN 47"/>
    <property type="match status" value="1"/>
</dbReference>
<dbReference type="EMBL" id="NBCO01000019">
    <property type="protein sequence ID" value="ORC88033.1"/>
    <property type="molecule type" value="Genomic_DNA"/>
</dbReference>
<reference evidence="9 10" key="1">
    <citation type="submission" date="2017-03" db="EMBL/GenBank/DDBJ databases">
        <title>An alternative strategy for trypanosome survival in the mammalian bloodstream revealed through genome and transcriptome analysis of the ubiquitous bovine parasite Trypanosoma (Megatrypanum) theileri.</title>
        <authorList>
            <person name="Kelly S."/>
            <person name="Ivens A."/>
            <person name="Mott A."/>
            <person name="O'Neill E."/>
            <person name="Emms D."/>
            <person name="Macleod O."/>
            <person name="Voorheis P."/>
            <person name="Matthews J."/>
            <person name="Matthews K."/>
            <person name="Carrington M."/>
        </authorList>
    </citation>
    <scope>NUCLEOTIDE SEQUENCE [LARGE SCALE GENOMIC DNA]</scope>
    <source>
        <strain evidence="9">Edinburgh</strain>
    </source>
</reference>
<comment type="subcellular location">
    <subcellularLocation>
        <location evidence="1">Cell projection</location>
        <location evidence="1">Cilium</location>
    </subcellularLocation>
    <subcellularLocation>
        <location evidence="2">Cytoplasm</location>
    </subcellularLocation>
</comment>
<evidence type="ECO:0000259" key="8">
    <source>
        <dbReference type="Pfam" id="PF26579"/>
    </source>
</evidence>
<comment type="caution">
    <text evidence="9">The sequence shown here is derived from an EMBL/GenBank/DDBJ whole genome shotgun (WGS) entry which is preliminary data.</text>
</comment>
<dbReference type="GO" id="GO:0005929">
    <property type="term" value="C:cilium"/>
    <property type="evidence" value="ECO:0007669"/>
    <property type="project" value="UniProtKB-SubCell"/>
</dbReference>
<dbReference type="STRING" id="67003.A0A1X0NU70"/>
<feature type="domain" description="HYDIN/VesB/CFA65-like Ig-like" evidence="6">
    <location>
        <begin position="350"/>
        <end position="438"/>
    </location>
</feature>
<dbReference type="Gene3D" id="1.10.418.10">
    <property type="entry name" value="Calponin-like domain"/>
    <property type="match status" value="1"/>
</dbReference>
<proteinExistence type="predicted"/>
<dbReference type="Proteomes" id="UP000192257">
    <property type="component" value="Unassembled WGS sequence"/>
</dbReference>
<dbReference type="InterPro" id="IPR056343">
    <property type="entry name" value="CFAP47_dom"/>
</dbReference>
<dbReference type="GO" id="GO:0060271">
    <property type="term" value="P:cilium assembly"/>
    <property type="evidence" value="ECO:0007669"/>
    <property type="project" value="TreeGrafter"/>
</dbReference>
<protein>
    <recommendedName>
        <fullName evidence="11">Abnormal spindle-like microcephaly-associated protein ASH domain-containing protein</fullName>
    </recommendedName>
</protein>
<dbReference type="Pfam" id="PF26579">
    <property type="entry name" value="Ig_CFAP47"/>
    <property type="match status" value="1"/>
</dbReference>
<evidence type="ECO:0000256" key="1">
    <source>
        <dbReference type="ARBA" id="ARBA00004138"/>
    </source>
</evidence>
<dbReference type="InterPro" id="IPR013783">
    <property type="entry name" value="Ig-like_fold"/>
</dbReference>
<keyword evidence="3" id="KW-0963">Cytoplasm</keyword>
<gene>
    <name evidence="9" type="ORF">TM35_000192770</name>
</gene>
<keyword evidence="10" id="KW-1185">Reference proteome</keyword>
<organism evidence="9 10">
    <name type="scientific">Trypanosoma theileri</name>
    <dbReference type="NCBI Taxonomy" id="67003"/>
    <lineage>
        <taxon>Eukaryota</taxon>
        <taxon>Discoba</taxon>
        <taxon>Euglenozoa</taxon>
        <taxon>Kinetoplastea</taxon>
        <taxon>Metakinetoplastina</taxon>
        <taxon>Trypanosomatida</taxon>
        <taxon>Trypanosomatidae</taxon>
        <taxon>Trypanosoma</taxon>
    </lineage>
</organism>
<dbReference type="GO" id="GO:0005737">
    <property type="term" value="C:cytoplasm"/>
    <property type="evidence" value="ECO:0007669"/>
    <property type="project" value="UniProtKB-SubCell"/>
</dbReference>